<keyword evidence="1" id="KW-1133">Transmembrane helix</keyword>
<sequence>MMIETVIAFIREQASASLRRAAGPAALALIAALFVVFAVAGLFAALFFWLEPAHGAVVAALLCAVAAMGIALVCALPIVFRPRRPPPQPTEGALPQILMLLTKASSSLTPRQMIVTAAVVGFALFLSARGAARK</sequence>
<evidence type="ECO:0000313" key="3">
    <source>
        <dbReference type="Proteomes" id="UP000253529"/>
    </source>
</evidence>
<keyword evidence="1" id="KW-0472">Membrane</keyword>
<feature type="transmembrane region" description="Helical" evidence="1">
    <location>
        <begin position="113"/>
        <end position="132"/>
    </location>
</feature>
<dbReference type="RefSeq" id="WP_113891290.1">
    <property type="nucleotide sequence ID" value="NZ_QNRK01000027.1"/>
</dbReference>
<feature type="transmembrane region" description="Helical" evidence="1">
    <location>
        <begin position="56"/>
        <end position="80"/>
    </location>
</feature>
<dbReference type="EMBL" id="QNRK01000027">
    <property type="protein sequence ID" value="RBP07360.1"/>
    <property type="molecule type" value="Genomic_DNA"/>
</dbReference>
<reference evidence="2 3" key="1">
    <citation type="submission" date="2018-06" db="EMBL/GenBank/DDBJ databases">
        <title>Genomic Encyclopedia of Type Strains, Phase IV (KMG-IV): sequencing the most valuable type-strain genomes for metagenomic binning, comparative biology and taxonomic classification.</title>
        <authorList>
            <person name="Goeker M."/>
        </authorList>
    </citation>
    <scope>NUCLEOTIDE SEQUENCE [LARGE SCALE GENOMIC DNA]</scope>
    <source>
        <strain evidence="2 3">DSM 24875</strain>
    </source>
</reference>
<gene>
    <name evidence="2" type="ORF">DFR50_1275</name>
</gene>
<organism evidence="2 3">
    <name type="scientific">Roseiarcus fermentans</name>
    <dbReference type="NCBI Taxonomy" id="1473586"/>
    <lineage>
        <taxon>Bacteria</taxon>
        <taxon>Pseudomonadati</taxon>
        <taxon>Pseudomonadota</taxon>
        <taxon>Alphaproteobacteria</taxon>
        <taxon>Hyphomicrobiales</taxon>
        <taxon>Roseiarcaceae</taxon>
        <taxon>Roseiarcus</taxon>
    </lineage>
</organism>
<name>A0A366F069_9HYPH</name>
<dbReference type="AlphaFoldDB" id="A0A366F069"/>
<evidence type="ECO:0000313" key="2">
    <source>
        <dbReference type="EMBL" id="RBP07360.1"/>
    </source>
</evidence>
<proteinExistence type="predicted"/>
<feature type="transmembrane region" description="Helical" evidence="1">
    <location>
        <begin position="21"/>
        <end position="50"/>
    </location>
</feature>
<dbReference type="Proteomes" id="UP000253529">
    <property type="component" value="Unassembled WGS sequence"/>
</dbReference>
<keyword evidence="1" id="KW-0812">Transmembrane</keyword>
<protein>
    <submittedName>
        <fullName evidence="2">Putative superfamily III holin-X</fullName>
    </submittedName>
</protein>
<comment type="caution">
    <text evidence="2">The sequence shown here is derived from an EMBL/GenBank/DDBJ whole genome shotgun (WGS) entry which is preliminary data.</text>
</comment>
<accession>A0A366F069</accession>
<evidence type="ECO:0000256" key="1">
    <source>
        <dbReference type="SAM" id="Phobius"/>
    </source>
</evidence>
<keyword evidence="3" id="KW-1185">Reference proteome</keyword>